<protein>
    <submittedName>
        <fullName evidence="6">Armadillo-type protein</fullName>
    </submittedName>
</protein>
<gene>
    <name evidence="6" type="ORF">B0J12DRAFT_680181</name>
</gene>
<accession>A0ABQ8FXA6</accession>
<evidence type="ECO:0000256" key="1">
    <source>
        <dbReference type="ARBA" id="ARBA00004123"/>
    </source>
</evidence>
<comment type="subcellular location">
    <subcellularLocation>
        <location evidence="1">Nucleus</location>
    </subcellularLocation>
</comment>
<evidence type="ECO:0000256" key="3">
    <source>
        <dbReference type="ARBA" id="ARBA00022448"/>
    </source>
</evidence>
<evidence type="ECO:0000259" key="5">
    <source>
        <dbReference type="PROSITE" id="PS50166"/>
    </source>
</evidence>
<feature type="domain" description="Importin N-terminal" evidence="5">
    <location>
        <begin position="39"/>
        <end position="111"/>
    </location>
</feature>
<dbReference type="InterPro" id="IPR011989">
    <property type="entry name" value="ARM-like"/>
</dbReference>
<comment type="similarity">
    <text evidence="2">Belongs to the importin beta family.</text>
</comment>
<dbReference type="EMBL" id="JAGTJR010000040">
    <property type="protein sequence ID" value="KAH7032323.1"/>
    <property type="molecule type" value="Genomic_DNA"/>
</dbReference>
<dbReference type="Gene3D" id="1.25.10.10">
    <property type="entry name" value="Leucine-rich Repeat Variant"/>
    <property type="match status" value="1"/>
</dbReference>
<keyword evidence="3" id="KW-0813">Transport</keyword>
<name>A0ABQ8FXA6_9PEZI</name>
<dbReference type="PANTHER" id="PTHR10997">
    <property type="entry name" value="IMPORTIN-7, 8, 11"/>
    <property type="match status" value="1"/>
</dbReference>
<dbReference type="PROSITE" id="PS50166">
    <property type="entry name" value="IMPORTIN_B_NT"/>
    <property type="match status" value="1"/>
</dbReference>
<comment type="caution">
    <text evidence="6">The sequence shown here is derived from an EMBL/GenBank/DDBJ whole genome shotgun (WGS) entry which is preliminary data.</text>
</comment>
<dbReference type="Pfam" id="PF03810">
    <property type="entry name" value="IBN_N"/>
    <property type="match status" value="1"/>
</dbReference>
<dbReference type="InterPro" id="IPR058669">
    <property type="entry name" value="TPR_IPO7/11-like"/>
</dbReference>
<evidence type="ECO:0000313" key="7">
    <source>
        <dbReference type="Proteomes" id="UP000774617"/>
    </source>
</evidence>
<dbReference type="Pfam" id="PF25758">
    <property type="entry name" value="TPR_IPO11"/>
    <property type="match status" value="1"/>
</dbReference>
<evidence type="ECO:0000313" key="6">
    <source>
        <dbReference type="EMBL" id="KAH7032323.1"/>
    </source>
</evidence>
<dbReference type="InterPro" id="IPR001494">
    <property type="entry name" value="Importin-beta_N"/>
</dbReference>
<keyword evidence="7" id="KW-1185">Reference proteome</keyword>
<proteinExistence type="inferred from homology"/>
<dbReference type="SUPFAM" id="SSF48371">
    <property type="entry name" value="ARM repeat"/>
    <property type="match status" value="1"/>
</dbReference>
<organism evidence="6 7">
    <name type="scientific">Macrophomina phaseolina</name>
    <dbReference type="NCBI Taxonomy" id="35725"/>
    <lineage>
        <taxon>Eukaryota</taxon>
        <taxon>Fungi</taxon>
        <taxon>Dikarya</taxon>
        <taxon>Ascomycota</taxon>
        <taxon>Pezizomycotina</taxon>
        <taxon>Dothideomycetes</taxon>
        <taxon>Dothideomycetes incertae sedis</taxon>
        <taxon>Botryosphaeriales</taxon>
        <taxon>Botryosphaeriaceae</taxon>
        <taxon>Macrophomina</taxon>
    </lineage>
</organism>
<dbReference type="SMART" id="SM00913">
    <property type="entry name" value="IBN_N"/>
    <property type="match status" value="1"/>
</dbReference>
<dbReference type="PANTHER" id="PTHR10997:SF7">
    <property type="entry name" value="IMPORTIN-11"/>
    <property type="match status" value="1"/>
</dbReference>
<dbReference type="Proteomes" id="UP000774617">
    <property type="component" value="Unassembled WGS sequence"/>
</dbReference>
<dbReference type="InterPro" id="IPR016024">
    <property type="entry name" value="ARM-type_fold"/>
</dbReference>
<sequence>MEVQGALELPAEANPLTEGLLFHVLRSATSSDAHQIQTGTKQLQKWETEKGFYPLLQAAFMDRSLPVEIRYLAIIQLKNGIDKYWRKTATNAVSKDDKTVIRSRLLESGVNEADQRLALQNALVVAKIVRFEFPHDWPDVINQVIDLLRQATSPGANRLYLPRTLLILLHIIKELSTGRLIRLRSNLLSIAPEVFRVLGQIYMSKVQQWLAFLQHGGDDEGGALESIEQSLLAIKVLRRILVSGFDFPNRDTDVQQFWGIVRNQLGELLTLTSQEPATLSQPVKELVEKHLLQLSKLHLEMAKSHPAAFVLLPDSLNITKAYWGLIVKFGENFGTKQTSTAGQIITDGDADDDEKPIMERLCLKGLLLIRTCIRMVFSPQQTFKYRQEQEKREQADATQMVKEELLGETFVQEMMETVVSRYFVFRPSDLRQWEEEPDEWERREDMEGDDIEYSIRSCAERLFLDLAINFRNLVQQPLLQVFYSVASPENENILFKDSVYTAVGLAAPVLHHDLDFDAFIRSTLVQEVQKQKPGYNLLRRRIAILLGQWITIKVSDESRPLVYQVFDYLLNKDEPLNDHVVRVTAGRQFKNIADDWEFKVEGFMPYASNILNRLMALIGEVELSETKMALLNTISVVVERLEHHITPYANSIVSLLPPLWEQSGEEHLMKQAILTILARLINAMKAESVPLHSMVIPIIKNTLEPGSDTQVYLLEDALELWHAVLIQTPAPASPEVLSLAPYLIPTLELGNESLRKTLEIAEVYLLLAPAEMCSDELRTTLLKSFSSLLGSLRPEANGLVTHLVEVYVRTADLLGGETAVEILTADMIRTDFFTGVLDGLKGAWEAHKKTGPNARASAVDGIVETDYWTVIARIGLASNRVLLGAIEAAQTRAAANGMQDAAESLDARMKWLLEEWFDHLDNIAAPVSKKLMCLALTKLLETGKDWILIKLQDLMTMWTDLVIELTDGNADPSVDCLVWQREEPQTNDPEAPDDVRRRDLIYTDPVHTVNIIPFIREHLQHAIQACGGQERFKEEWLVNVDKEVIEAFGKLGIM</sequence>
<keyword evidence="4" id="KW-0539">Nucleus</keyword>
<reference evidence="6 7" key="1">
    <citation type="journal article" date="2021" name="Nat. Commun.">
        <title>Genetic determinants of endophytism in the Arabidopsis root mycobiome.</title>
        <authorList>
            <person name="Mesny F."/>
            <person name="Miyauchi S."/>
            <person name="Thiergart T."/>
            <person name="Pickel B."/>
            <person name="Atanasova L."/>
            <person name="Karlsson M."/>
            <person name="Huettel B."/>
            <person name="Barry K.W."/>
            <person name="Haridas S."/>
            <person name="Chen C."/>
            <person name="Bauer D."/>
            <person name="Andreopoulos W."/>
            <person name="Pangilinan J."/>
            <person name="LaButti K."/>
            <person name="Riley R."/>
            <person name="Lipzen A."/>
            <person name="Clum A."/>
            <person name="Drula E."/>
            <person name="Henrissat B."/>
            <person name="Kohler A."/>
            <person name="Grigoriev I.V."/>
            <person name="Martin F.M."/>
            <person name="Hacquard S."/>
        </authorList>
    </citation>
    <scope>NUCLEOTIDE SEQUENCE [LARGE SCALE GENOMIC DNA]</scope>
    <source>
        <strain evidence="6 7">MPI-SDFR-AT-0080</strain>
    </source>
</reference>
<evidence type="ECO:0000256" key="4">
    <source>
        <dbReference type="ARBA" id="ARBA00023242"/>
    </source>
</evidence>
<evidence type="ECO:0000256" key="2">
    <source>
        <dbReference type="ARBA" id="ARBA00007991"/>
    </source>
</evidence>